<dbReference type="STRING" id="29730.A0A0D2PRL6"/>
<dbReference type="Gramene" id="KJB06586">
    <property type="protein sequence ID" value="KJB06586"/>
    <property type="gene ID" value="B456_001G001700"/>
</dbReference>
<keyword evidence="12" id="KW-0539">Nucleus</keyword>
<dbReference type="Pfam" id="PF01398">
    <property type="entry name" value="JAB"/>
    <property type="match status" value="1"/>
</dbReference>
<dbReference type="GO" id="GO:0008180">
    <property type="term" value="C:COP9 signalosome"/>
    <property type="evidence" value="ECO:0007669"/>
    <property type="project" value="UniProtKB-KW"/>
</dbReference>
<dbReference type="GO" id="GO:0046872">
    <property type="term" value="F:metal ion binding"/>
    <property type="evidence" value="ECO:0007669"/>
    <property type="project" value="UniProtKB-KW"/>
</dbReference>
<evidence type="ECO:0000256" key="11">
    <source>
        <dbReference type="ARBA" id="ARBA00023049"/>
    </source>
</evidence>
<evidence type="ECO:0000256" key="12">
    <source>
        <dbReference type="ARBA" id="ARBA00023242"/>
    </source>
</evidence>
<feature type="domain" description="MPN" evidence="13">
    <location>
        <begin position="45"/>
        <end position="166"/>
    </location>
</feature>
<dbReference type="eggNOG" id="KOG1554">
    <property type="taxonomic scope" value="Eukaryota"/>
</dbReference>
<keyword evidence="7" id="KW-0479">Metal-binding</keyword>
<gene>
    <name evidence="14" type="ORF">B456_001G001700</name>
</gene>
<keyword evidence="10" id="KW-0862">Zinc</keyword>
<evidence type="ECO:0000256" key="5">
    <source>
        <dbReference type="ARBA" id="ARBA00022490"/>
    </source>
</evidence>
<evidence type="ECO:0000256" key="4">
    <source>
        <dbReference type="ARBA" id="ARBA00014880"/>
    </source>
</evidence>
<dbReference type="MEROPS" id="M67.A02"/>
<dbReference type="PROSITE" id="PS50249">
    <property type="entry name" value="MPN"/>
    <property type="match status" value="1"/>
</dbReference>
<dbReference type="InterPro" id="IPR050242">
    <property type="entry name" value="JAMM_MPN+_peptidase_M67A"/>
</dbReference>
<keyword evidence="5" id="KW-0963">Cytoplasm</keyword>
<keyword evidence="6" id="KW-0645">Protease</keyword>
<evidence type="ECO:0000313" key="14">
    <source>
        <dbReference type="EMBL" id="KJB06586.1"/>
    </source>
</evidence>
<sequence length="182" mass="20365">MGTGEQYPHSETPHLSSGTIYDETALAKFQQGKPSANDHHYFKRVKIFALALLKMVVYAQSGGTIEVMGLMQGKTDSDSIIVMDAFTLHVVGTKIRVNAQAGAYEYMNVVGWYHSRLGYGCWLSGIDVSTQMLNQQFQEPFVAVVINLIRIVSTGKVEIEDFVGLAENYQKHRKKKRMNGMI</sequence>
<evidence type="ECO:0000256" key="1">
    <source>
        <dbReference type="ARBA" id="ARBA00004123"/>
    </source>
</evidence>
<dbReference type="AlphaFoldDB" id="A0A0D2PRL6"/>
<keyword evidence="11" id="KW-0482">Metalloprotease</keyword>
<dbReference type="GO" id="GO:0006508">
    <property type="term" value="P:proteolysis"/>
    <property type="evidence" value="ECO:0007669"/>
    <property type="project" value="UniProtKB-KW"/>
</dbReference>
<evidence type="ECO:0000256" key="10">
    <source>
        <dbReference type="ARBA" id="ARBA00022833"/>
    </source>
</evidence>
<evidence type="ECO:0000256" key="6">
    <source>
        <dbReference type="ARBA" id="ARBA00022670"/>
    </source>
</evidence>
<evidence type="ECO:0000256" key="3">
    <source>
        <dbReference type="ARBA" id="ARBA00006008"/>
    </source>
</evidence>
<evidence type="ECO:0000256" key="2">
    <source>
        <dbReference type="ARBA" id="ARBA00004496"/>
    </source>
</evidence>
<organism evidence="14 15">
    <name type="scientific">Gossypium raimondii</name>
    <name type="common">Peruvian cotton</name>
    <name type="synonym">Gossypium klotzschianum subsp. raimondii</name>
    <dbReference type="NCBI Taxonomy" id="29730"/>
    <lineage>
        <taxon>Eukaryota</taxon>
        <taxon>Viridiplantae</taxon>
        <taxon>Streptophyta</taxon>
        <taxon>Embryophyta</taxon>
        <taxon>Tracheophyta</taxon>
        <taxon>Spermatophyta</taxon>
        <taxon>Magnoliopsida</taxon>
        <taxon>eudicotyledons</taxon>
        <taxon>Gunneridae</taxon>
        <taxon>Pentapetalae</taxon>
        <taxon>rosids</taxon>
        <taxon>malvids</taxon>
        <taxon>Malvales</taxon>
        <taxon>Malvaceae</taxon>
        <taxon>Malvoideae</taxon>
        <taxon>Gossypium</taxon>
    </lineage>
</organism>
<dbReference type="GO" id="GO:0008237">
    <property type="term" value="F:metallopeptidase activity"/>
    <property type="evidence" value="ECO:0007669"/>
    <property type="project" value="UniProtKB-KW"/>
</dbReference>
<name>A0A0D2PRL6_GOSRA</name>
<dbReference type="InterPro" id="IPR000555">
    <property type="entry name" value="JAMM/MPN+_dom"/>
</dbReference>
<dbReference type="Gene3D" id="3.40.140.10">
    <property type="entry name" value="Cytidine Deaminase, domain 2"/>
    <property type="match status" value="1"/>
</dbReference>
<evidence type="ECO:0000256" key="7">
    <source>
        <dbReference type="ARBA" id="ARBA00022723"/>
    </source>
</evidence>
<dbReference type="InterPro" id="IPR037518">
    <property type="entry name" value="MPN"/>
</dbReference>
<evidence type="ECO:0000256" key="9">
    <source>
        <dbReference type="ARBA" id="ARBA00022801"/>
    </source>
</evidence>
<dbReference type="FunFam" id="3.40.140.10:FF:000203">
    <property type="entry name" value="COP9 signalosome complex subunit 5"/>
    <property type="match status" value="1"/>
</dbReference>
<evidence type="ECO:0000313" key="15">
    <source>
        <dbReference type="Proteomes" id="UP000032304"/>
    </source>
</evidence>
<dbReference type="EMBL" id="CM001740">
    <property type="protein sequence ID" value="KJB06586.1"/>
    <property type="molecule type" value="Genomic_DNA"/>
</dbReference>
<accession>A0A0D2PRL6</accession>
<keyword evidence="9" id="KW-0378">Hydrolase</keyword>
<comment type="subcellular location">
    <subcellularLocation>
        <location evidence="2">Cytoplasm</location>
    </subcellularLocation>
    <subcellularLocation>
        <location evidence="1">Nucleus</location>
    </subcellularLocation>
</comment>
<protein>
    <recommendedName>
        <fullName evidence="4">COP9 signalosome complex subunit 5</fullName>
    </recommendedName>
</protein>
<evidence type="ECO:0000259" key="13">
    <source>
        <dbReference type="PROSITE" id="PS50249"/>
    </source>
</evidence>
<evidence type="ECO:0000256" key="8">
    <source>
        <dbReference type="ARBA" id="ARBA00022790"/>
    </source>
</evidence>
<dbReference type="SUPFAM" id="SSF102712">
    <property type="entry name" value="JAB1/MPN domain"/>
    <property type="match status" value="1"/>
</dbReference>
<comment type="similarity">
    <text evidence="3">Belongs to the peptidase M67A family. CSN5 subfamily.</text>
</comment>
<dbReference type="OMA" id="SANDHHY"/>
<keyword evidence="8" id="KW-0736">Signalosome</keyword>
<keyword evidence="15" id="KW-1185">Reference proteome</keyword>
<dbReference type="PANTHER" id="PTHR10410">
    <property type="entry name" value="EUKARYOTIC TRANSLATION INITIATION FACTOR 3 -RELATED"/>
    <property type="match status" value="1"/>
</dbReference>
<dbReference type="SMART" id="SM00232">
    <property type="entry name" value="JAB_MPN"/>
    <property type="match status" value="1"/>
</dbReference>
<proteinExistence type="inferred from homology"/>
<dbReference type="GO" id="GO:0005737">
    <property type="term" value="C:cytoplasm"/>
    <property type="evidence" value="ECO:0007669"/>
    <property type="project" value="UniProtKB-SubCell"/>
</dbReference>
<dbReference type="Proteomes" id="UP000032304">
    <property type="component" value="Chromosome 1"/>
</dbReference>
<reference evidence="14 15" key="1">
    <citation type="journal article" date="2012" name="Nature">
        <title>Repeated polyploidization of Gossypium genomes and the evolution of spinnable cotton fibres.</title>
        <authorList>
            <person name="Paterson A.H."/>
            <person name="Wendel J.F."/>
            <person name="Gundlach H."/>
            <person name="Guo H."/>
            <person name="Jenkins J."/>
            <person name="Jin D."/>
            <person name="Llewellyn D."/>
            <person name="Showmaker K.C."/>
            <person name="Shu S."/>
            <person name="Udall J."/>
            <person name="Yoo M.J."/>
            <person name="Byers R."/>
            <person name="Chen W."/>
            <person name="Doron-Faigenboim A."/>
            <person name="Duke M.V."/>
            <person name="Gong L."/>
            <person name="Grimwood J."/>
            <person name="Grover C."/>
            <person name="Grupp K."/>
            <person name="Hu G."/>
            <person name="Lee T.H."/>
            <person name="Li J."/>
            <person name="Lin L."/>
            <person name="Liu T."/>
            <person name="Marler B.S."/>
            <person name="Page J.T."/>
            <person name="Roberts A.W."/>
            <person name="Romanel E."/>
            <person name="Sanders W.S."/>
            <person name="Szadkowski E."/>
            <person name="Tan X."/>
            <person name="Tang H."/>
            <person name="Xu C."/>
            <person name="Wang J."/>
            <person name="Wang Z."/>
            <person name="Zhang D."/>
            <person name="Zhang L."/>
            <person name="Ashrafi H."/>
            <person name="Bedon F."/>
            <person name="Bowers J.E."/>
            <person name="Brubaker C.L."/>
            <person name="Chee P.W."/>
            <person name="Das S."/>
            <person name="Gingle A.R."/>
            <person name="Haigler C.H."/>
            <person name="Harker D."/>
            <person name="Hoffmann L.V."/>
            <person name="Hovav R."/>
            <person name="Jones D.C."/>
            <person name="Lemke C."/>
            <person name="Mansoor S."/>
            <person name="ur Rahman M."/>
            <person name="Rainville L.N."/>
            <person name="Rambani A."/>
            <person name="Reddy U.K."/>
            <person name="Rong J.K."/>
            <person name="Saranga Y."/>
            <person name="Scheffler B.E."/>
            <person name="Scheffler J.A."/>
            <person name="Stelly D.M."/>
            <person name="Triplett B.A."/>
            <person name="Van Deynze A."/>
            <person name="Vaslin M.F."/>
            <person name="Waghmare V.N."/>
            <person name="Walford S.A."/>
            <person name="Wright R.J."/>
            <person name="Zaki E.A."/>
            <person name="Zhang T."/>
            <person name="Dennis E.S."/>
            <person name="Mayer K.F."/>
            <person name="Peterson D.G."/>
            <person name="Rokhsar D.S."/>
            <person name="Wang X."/>
            <person name="Schmutz J."/>
        </authorList>
    </citation>
    <scope>NUCLEOTIDE SEQUENCE [LARGE SCALE GENOMIC DNA]</scope>
</reference>